<evidence type="ECO:0000256" key="2">
    <source>
        <dbReference type="ARBA" id="ARBA00009035"/>
    </source>
</evidence>
<comment type="caution">
    <text evidence="4">The sequence shown here is derived from an EMBL/GenBank/DDBJ whole genome shotgun (WGS) entry which is preliminary data.</text>
</comment>
<keyword evidence="5" id="KW-1185">Reference proteome</keyword>
<dbReference type="EMBL" id="JAMZEL010000009">
    <property type="protein sequence ID" value="MCP1384782.1"/>
    <property type="molecule type" value="Genomic_DNA"/>
</dbReference>
<organism evidence="4 5">
    <name type="scientific">Runella salmonicolor</name>
    <dbReference type="NCBI Taxonomy" id="2950278"/>
    <lineage>
        <taxon>Bacteria</taxon>
        <taxon>Pseudomonadati</taxon>
        <taxon>Bacteroidota</taxon>
        <taxon>Cytophagia</taxon>
        <taxon>Cytophagales</taxon>
        <taxon>Spirosomataceae</taxon>
        <taxon>Runella</taxon>
    </lineage>
</organism>
<comment type="similarity">
    <text evidence="2">Belongs to the YejK family.</text>
</comment>
<reference evidence="4 5" key="1">
    <citation type="submission" date="2022-06" db="EMBL/GenBank/DDBJ databases">
        <title>Runella sp. S5 genome sequencing.</title>
        <authorList>
            <person name="Park S."/>
        </authorList>
    </citation>
    <scope>NUCLEOTIDE SEQUENCE [LARGE SCALE GENOMIC DNA]</scope>
    <source>
        <strain evidence="4 5">S5</strain>
    </source>
</reference>
<sequence>MITLHRIIIHELKKEQGKTEATLDLSDDLTPQTADSYQMLVELEKRYSTLSQTYAVFEQNPITNFPVYCREYVSICDNNSFIEYSKKSAKILEGIVKKIYNAKGGYLIFVEYENRDRHLAIFLVRNKKGRALSKDNKSGTFILNDSIYVDVDNLSMAGRINTSLFNSDSLTPNTRYITFINKRNEDSDFFLNWFCATDKHSNKEDTRIFREIIGNIDLPSSENGQRDMDRDTFIKGVLNIIHSTPNKIVDLRSIGEVFYGDRERLIEYANSQEKIINHEFKPDTQELKRLVVLRANADKIKLDFPLDYLRKNLVTLNEEEGQIVIKSTALLNKIISEKRSFESKIDE</sequence>
<dbReference type="PANTHER" id="PTHR38772:SF1">
    <property type="entry name" value="NUCLEOID-ASSOCIATED PROTEIN YEJK"/>
    <property type="match status" value="1"/>
</dbReference>
<evidence type="ECO:0000313" key="4">
    <source>
        <dbReference type="EMBL" id="MCP1384782.1"/>
    </source>
</evidence>
<keyword evidence="3" id="KW-0963">Cytoplasm</keyword>
<dbReference type="RefSeq" id="WP_253530628.1">
    <property type="nucleotide sequence ID" value="NZ_JAMZEL010000009.1"/>
</dbReference>
<protein>
    <submittedName>
        <fullName evidence="4">Nucleoid-associated protein</fullName>
    </submittedName>
</protein>
<proteinExistence type="inferred from homology"/>
<dbReference type="Pfam" id="PF04245">
    <property type="entry name" value="NA37"/>
    <property type="match status" value="1"/>
</dbReference>
<name>A0ABT1FWD3_9BACT</name>
<evidence type="ECO:0000313" key="5">
    <source>
        <dbReference type="Proteomes" id="UP001204772"/>
    </source>
</evidence>
<dbReference type="InterPro" id="IPR007358">
    <property type="entry name" value="Nucleoid_associated_NdpA"/>
</dbReference>
<dbReference type="Proteomes" id="UP001204772">
    <property type="component" value="Unassembled WGS sequence"/>
</dbReference>
<gene>
    <name evidence="4" type="ORF">NCI00_20270</name>
</gene>
<evidence type="ECO:0000256" key="1">
    <source>
        <dbReference type="ARBA" id="ARBA00004496"/>
    </source>
</evidence>
<comment type="subcellular location">
    <subcellularLocation>
        <location evidence="1">Cytoplasm</location>
    </subcellularLocation>
</comment>
<dbReference type="PANTHER" id="PTHR38772">
    <property type="match status" value="1"/>
</dbReference>
<accession>A0ABT1FWD3</accession>
<evidence type="ECO:0000256" key="3">
    <source>
        <dbReference type="ARBA" id="ARBA00022490"/>
    </source>
</evidence>